<proteinExistence type="predicted"/>
<comment type="caution">
    <text evidence="1">The sequence shown here is derived from an EMBL/GenBank/DDBJ whole genome shotgun (WGS) entry which is preliminary data.</text>
</comment>
<dbReference type="VEuPathDB" id="FungiDB:SI65_08802"/>
<evidence type="ECO:0000313" key="1">
    <source>
        <dbReference type="EMBL" id="ODM15961.1"/>
    </source>
</evidence>
<dbReference type="Proteomes" id="UP000094569">
    <property type="component" value="Unassembled WGS sequence"/>
</dbReference>
<name>A0A1E3B585_ASPCR</name>
<accession>A0A1E3B585</accession>
<dbReference type="EMBL" id="JXNT01000014">
    <property type="protein sequence ID" value="ODM15961.1"/>
    <property type="molecule type" value="Genomic_DNA"/>
</dbReference>
<gene>
    <name evidence="1" type="ORF">SI65_08802</name>
</gene>
<evidence type="ECO:0000313" key="2">
    <source>
        <dbReference type="Proteomes" id="UP000094569"/>
    </source>
</evidence>
<keyword evidence="2" id="KW-1185">Reference proteome</keyword>
<dbReference type="AlphaFoldDB" id="A0A1E3B585"/>
<reference evidence="1 2" key="1">
    <citation type="journal article" date="2016" name="BMC Genomics">
        <title>Comparative genomic and transcriptomic analyses of the Fuzhuan brick tea-fermentation fungus Aspergillus cristatus.</title>
        <authorList>
            <person name="Ge Y."/>
            <person name="Wang Y."/>
            <person name="Liu Y."/>
            <person name="Tan Y."/>
            <person name="Ren X."/>
            <person name="Zhang X."/>
            <person name="Hyde K.D."/>
            <person name="Liu Y."/>
            <person name="Liu Z."/>
        </authorList>
    </citation>
    <scope>NUCLEOTIDE SEQUENCE [LARGE SCALE GENOMIC DNA]</scope>
    <source>
        <strain evidence="1 2">GZAAS20.1005</strain>
    </source>
</reference>
<organism evidence="1 2">
    <name type="scientific">Aspergillus cristatus</name>
    <name type="common">Chinese Fuzhuan brick tea-fermentation fungus</name>
    <name type="synonym">Eurotium cristatum</name>
    <dbReference type="NCBI Taxonomy" id="573508"/>
    <lineage>
        <taxon>Eukaryota</taxon>
        <taxon>Fungi</taxon>
        <taxon>Dikarya</taxon>
        <taxon>Ascomycota</taxon>
        <taxon>Pezizomycotina</taxon>
        <taxon>Eurotiomycetes</taxon>
        <taxon>Eurotiomycetidae</taxon>
        <taxon>Eurotiales</taxon>
        <taxon>Aspergillaceae</taxon>
        <taxon>Aspergillus</taxon>
        <taxon>Aspergillus subgen. Aspergillus</taxon>
    </lineage>
</organism>
<protein>
    <submittedName>
        <fullName evidence="1">Uncharacterized protein</fullName>
    </submittedName>
</protein>
<sequence>MSLDGLNDSAGFVDDPSTQLYDERKLRVPYVKGSRFTAQQDISPPIKLNPSMGCTFEYYDDAETMKALHPIERCIQYPPLNGSYGSLSLELQVQETIRIGDCHHAQVVVVEVLTASCPLAERLSKGQCVVAKLYDPMYIDDDNFYINPFLVANKDYTNETAAYKALYDFQGSKIPQYYMHDRVLWEDKR</sequence>
<dbReference type="OrthoDB" id="4267316at2759"/>